<proteinExistence type="predicted"/>
<evidence type="ECO:0000313" key="1">
    <source>
        <dbReference type="EMBL" id="PFG48271.1"/>
    </source>
</evidence>
<protein>
    <submittedName>
        <fullName evidence="1">Uncharacterized protein</fullName>
    </submittedName>
</protein>
<sequence>MGKNRKGLSPWRVVSYPRAVCSALKGEPVTAGIAAITVDGSADEVVHLAGWLGAEDELAGRVRLSEMTGAAVGTVVVLLSSRSVGVLCRSLFGWLRGDRRVSLTVKRSGAVEELDLDCGAGSDADEVLASVREFLDRR</sequence>
<keyword evidence="2" id="KW-1185">Reference proteome</keyword>
<name>A0A2A9FBX7_9PSEU</name>
<dbReference type="InterPro" id="IPR045428">
    <property type="entry name" value="EACC1"/>
</dbReference>
<dbReference type="EMBL" id="PDJK01000002">
    <property type="protein sequence ID" value="PFG48271.1"/>
    <property type="molecule type" value="Genomic_DNA"/>
</dbReference>
<gene>
    <name evidence="1" type="ORF">ATK36_3351</name>
</gene>
<comment type="caution">
    <text evidence="1">The sequence shown here is derived from an EMBL/GenBank/DDBJ whole genome shotgun (WGS) entry which is preliminary data.</text>
</comment>
<dbReference type="Proteomes" id="UP000243542">
    <property type="component" value="Unassembled WGS sequence"/>
</dbReference>
<dbReference type="AlphaFoldDB" id="A0A2A9FBX7"/>
<dbReference type="Pfam" id="PF19953">
    <property type="entry name" value="EACC1"/>
    <property type="match status" value="1"/>
</dbReference>
<organism evidence="1 2">
    <name type="scientific">Amycolatopsis sulphurea</name>
    <dbReference type="NCBI Taxonomy" id="76022"/>
    <lineage>
        <taxon>Bacteria</taxon>
        <taxon>Bacillati</taxon>
        <taxon>Actinomycetota</taxon>
        <taxon>Actinomycetes</taxon>
        <taxon>Pseudonocardiales</taxon>
        <taxon>Pseudonocardiaceae</taxon>
        <taxon>Amycolatopsis</taxon>
    </lineage>
</organism>
<reference evidence="1 2" key="1">
    <citation type="submission" date="2017-10" db="EMBL/GenBank/DDBJ databases">
        <title>Sequencing the genomes of 1000 actinobacteria strains.</title>
        <authorList>
            <person name="Klenk H.-P."/>
        </authorList>
    </citation>
    <scope>NUCLEOTIDE SEQUENCE [LARGE SCALE GENOMIC DNA]</scope>
    <source>
        <strain evidence="1 2">DSM 46092</strain>
    </source>
</reference>
<evidence type="ECO:0000313" key="2">
    <source>
        <dbReference type="Proteomes" id="UP000243542"/>
    </source>
</evidence>
<accession>A0A2A9FBX7</accession>